<evidence type="ECO:0000259" key="2">
    <source>
        <dbReference type="Pfam" id="PF01636"/>
    </source>
</evidence>
<accession>A0A1H5ZDS2</accession>
<protein>
    <submittedName>
        <fullName evidence="3">Phosphotransferase enzyme family protein</fullName>
    </submittedName>
</protein>
<dbReference type="RefSeq" id="WP_103937887.1">
    <property type="nucleotide sequence ID" value="NZ_FNVO01000004.1"/>
</dbReference>
<dbReference type="Pfam" id="PF01636">
    <property type="entry name" value="APH"/>
    <property type="match status" value="1"/>
</dbReference>
<feature type="domain" description="Aminoglycoside phosphotransferase" evidence="2">
    <location>
        <begin position="60"/>
        <end position="263"/>
    </location>
</feature>
<dbReference type="OrthoDB" id="4706173at2"/>
<organism evidence="3 4">
    <name type="scientific">Thermomonospora echinospora</name>
    <dbReference type="NCBI Taxonomy" id="1992"/>
    <lineage>
        <taxon>Bacteria</taxon>
        <taxon>Bacillati</taxon>
        <taxon>Actinomycetota</taxon>
        <taxon>Actinomycetes</taxon>
        <taxon>Streptosporangiales</taxon>
        <taxon>Thermomonosporaceae</taxon>
        <taxon>Thermomonospora</taxon>
    </lineage>
</organism>
<sequence length="321" mass="34905">MDRVTRSQASVPPLQAPIRPPGGDTLRWVEQCLGPGAEVKMVRPLAGGTWHVNHALLVESRSGSVHRLVLRRWADRDRAATEPEFSPEREIAALALLAGCPIPTPELVAADPAGAYCDAPALLITRLIGHPPGPGADELSEYLIQLAAALLAVHSLSGAATMPPYVPYNRLNVRLPPKHAVRAGLWEQAFELAARPAPEAAPRFIHRDYQPGNTLWSYGRLTGVVDWSAASYGPIAVDIAQMRWSLALRYGPAVADRFLDAFDRVSGGYVHDPYWDLRSVVDLLPEQDGRILDRSLVAPLEDYLTGPLARLGAATGRVREP</sequence>
<dbReference type="EMBL" id="FNVO01000004">
    <property type="protein sequence ID" value="SEG33807.1"/>
    <property type="molecule type" value="Genomic_DNA"/>
</dbReference>
<evidence type="ECO:0000313" key="3">
    <source>
        <dbReference type="EMBL" id="SEG33807.1"/>
    </source>
</evidence>
<dbReference type="GO" id="GO:0016740">
    <property type="term" value="F:transferase activity"/>
    <property type="evidence" value="ECO:0007669"/>
    <property type="project" value="UniProtKB-KW"/>
</dbReference>
<feature type="compositionally biased region" description="Polar residues" evidence="1">
    <location>
        <begin position="1"/>
        <end position="10"/>
    </location>
</feature>
<dbReference type="InterPro" id="IPR002575">
    <property type="entry name" value="Aminoglycoside_PTrfase"/>
</dbReference>
<feature type="region of interest" description="Disordered" evidence="1">
    <location>
        <begin position="1"/>
        <end position="22"/>
    </location>
</feature>
<reference evidence="4" key="1">
    <citation type="submission" date="2016-10" db="EMBL/GenBank/DDBJ databases">
        <authorList>
            <person name="Varghese N."/>
            <person name="Submissions S."/>
        </authorList>
    </citation>
    <scope>NUCLEOTIDE SEQUENCE [LARGE SCALE GENOMIC DNA]</scope>
    <source>
        <strain evidence="4">DSM 43163</strain>
    </source>
</reference>
<dbReference type="InterPro" id="IPR051678">
    <property type="entry name" value="AGP_Transferase"/>
</dbReference>
<dbReference type="InterPro" id="IPR011009">
    <property type="entry name" value="Kinase-like_dom_sf"/>
</dbReference>
<dbReference type="Proteomes" id="UP000236723">
    <property type="component" value="Unassembled WGS sequence"/>
</dbReference>
<keyword evidence="3" id="KW-0808">Transferase</keyword>
<dbReference type="SUPFAM" id="SSF56112">
    <property type="entry name" value="Protein kinase-like (PK-like)"/>
    <property type="match status" value="1"/>
</dbReference>
<keyword evidence="4" id="KW-1185">Reference proteome</keyword>
<proteinExistence type="predicted"/>
<evidence type="ECO:0000256" key="1">
    <source>
        <dbReference type="SAM" id="MobiDB-lite"/>
    </source>
</evidence>
<dbReference type="AlphaFoldDB" id="A0A1H5ZDS2"/>
<dbReference type="Gene3D" id="3.90.1200.10">
    <property type="match status" value="1"/>
</dbReference>
<gene>
    <name evidence="3" type="ORF">SAMN04489712_104471</name>
</gene>
<name>A0A1H5ZDS2_9ACTN</name>
<dbReference type="PANTHER" id="PTHR21310">
    <property type="entry name" value="AMINOGLYCOSIDE PHOSPHOTRANSFERASE-RELATED-RELATED"/>
    <property type="match status" value="1"/>
</dbReference>
<evidence type="ECO:0000313" key="4">
    <source>
        <dbReference type="Proteomes" id="UP000236723"/>
    </source>
</evidence>